<dbReference type="AlphaFoldDB" id="A0A378Q4F4"/>
<name>A0A378Q4F4_MORBO</name>
<dbReference type="PRINTS" id="PR00175">
    <property type="entry name" value="NAALASMPORT"/>
</dbReference>
<keyword evidence="3 9" id="KW-0813">Transport</keyword>
<comment type="similarity">
    <text evidence="2 9">Belongs to the alanine or glycine:cation symporter (AGCS) (TC 2.A.25) family.</text>
</comment>
<feature type="transmembrane region" description="Helical" evidence="9">
    <location>
        <begin position="251"/>
        <end position="271"/>
    </location>
</feature>
<dbReference type="FunFam" id="1.20.1740.10:FF:000004">
    <property type="entry name" value="Sodium:alanine symporter family protein"/>
    <property type="match status" value="1"/>
</dbReference>
<proteinExistence type="inferred from homology"/>
<feature type="transmembrane region" description="Helical" evidence="9">
    <location>
        <begin position="222"/>
        <end position="239"/>
    </location>
</feature>
<dbReference type="Gene3D" id="1.20.1740.10">
    <property type="entry name" value="Amino acid/polyamine transporter I"/>
    <property type="match status" value="1"/>
</dbReference>
<evidence type="ECO:0000256" key="2">
    <source>
        <dbReference type="ARBA" id="ARBA00009261"/>
    </source>
</evidence>
<evidence type="ECO:0000313" key="10">
    <source>
        <dbReference type="EMBL" id="STY94057.1"/>
    </source>
</evidence>
<accession>A0A378Q4F4</accession>
<dbReference type="PANTHER" id="PTHR30330:SF1">
    <property type="entry name" value="AMINO-ACID CARRIER PROTEIN ALST"/>
    <property type="match status" value="1"/>
</dbReference>
<dbReference type="PANTHER" id="PTHR30330">
    <property type="entry name" value="AGSS FAMILY TRANSPORTER, SODIUM-ALANINE"/>
    <property type="match status" value="1"/>
</dbReference>
<organism evidence="10 11">
    <name type="scientific">Moraxella bovis</name>
    <dbReference type="NCBI Taxonomy" id="476"/>
    <lineage>
        <taxon>Bacteria</taxon>
        <taxon>Pseudomonadati</taxon>
        <taxon>Pseudomonadota</taxon>
        <taxon>Gammaproteobacteria</taxon>
        <taxon>Moraxellales</taxon>
        <taxon>Moraxellaceae</taxon>
        <taxon>Moraxella</taxon>
    </lineage>
</organism>
<feature type="transmembrane region" description="Helical" evidence="9">
    <location>
        <begin position="433"/>
        <end position="455"/>
    </location>
</feature>
<feature type="transmembrane region" description="Helical" evidence="9">
    <location>
        <begin position="387"/>
        <end position="412"/>
    </location>
</feature>
<evidence type="ECO:0000256" key="1">
    <source>
        <dbReference type="ARBA" id="ARBA00004651"/>
    </source>
</evidence>
<dbReference type="NCBIfam" id="TIGR00835">
    <property type="entry name" value="agcS"/>
    <property type="match status" value="1"/>
</dbReference>
<dbReference type="RefSeq" id="WP_245952352.1">
    <property type="nucleotide sequence ID" value="NZ_UGPZ01000003.1"/>
</dbReference>
<keyword evidence="6 9" id="KW-0769">Symport</keyword>
<evidence type="ECO:0000256" key="8">
    <source>
        <dbReference type="ARBA" id="ARBA00023136"/>
    </source>
</evidence>
<keyword evidence="5 9" id="KW-0812">Transmembrane</keyword>
<evidence type="ECO:0000256" key="6">
    <source>
        <dbReference type="ARBA" id="ARBA00022847"/>
    </source>
</evidence>
<feature type="transmembrane region" description="Helical" evidence="9">
    <location>
        <begin position="56"/>
        <end position="78"/>
    </location>
</feature>
<protein>
    <submittedName>
        <fullName evidence="10">Na+/alanine symporter</fullName>
    </submittedName>
</protein>
<feature type="transmembrane region" description="Helical" evidence="9">
    <location>
        <begin position="181"/>
        <end position="202"/>
    </location>
</feature>
<gene>
    <name evidence="10" type="ORF">NCTC9426_02793</name>
</gene>
<reference evidence="10 11" key="1">
    <citation type="submission" date="2018-06" db="EMBL/GenBank/DDBJ databases">
        <authorList>
            <consortium name="Pathogen Informatics"/>
            <person name="Doyle S."/>
        </authorList>
    </citation>
    <scope>NUCLEOTIDE SEQUENCE [LARGE SCALE GENOMIC DNA]</scope>
    <source>
        <strain evidence="10 11">NCTC9426</strain>
    </source>
</reference>
<sequence length="521" mass="55948">MDKFFYNIAFTKARSSLAFFVNYNGAVMIERFNSLINWGVSLIWGNGDWLIAGNPWYGLIVFLLVGGGIYFTIATRFAQFRYFGHLWKLLRVSGQGGRSGGISSYEALMTSLAARVGTGNLAGVAIAIYLGGAGAVFWMWVTAILGMATSFIESALAQAYKVPHTDNVFRGGPAYYIQAGLGQRWLAIIFSVCLLIAFGLAFNGVQANTIAQASLQAFNIPPWATGVFLVILVAPVVFGGMRSVAKVAGKIVPIMAILYILLALFIILTNITQFPAAIATIFKSAFGLEQAAGGVLGYTVATAMINGIKRGLFSNEAGMGSAPNAAATAQSYPNHPAVQGFMQMLGVFIDTIVICTATAAIVILSGVVDPNSEQTGIQLTQLALSQYVGQFGVVFVAVAIFFFSFTSIIANYSYGESNIEFLSGQKNAKSAMMGLRIALLVMVFVGSIADLKAVWNFADLTMGIMAVINLIAIVWLSPVALRVLKDYERQIKAGVALKDISFDPNLFPKLKNEADRTAWKD</sequence>
<keyword evidence="4" id="KW-1003">Cell membrane</keyword>
<keyword evidence="7 9" id="KW-1133">Transmembrane helix</keyword>
<dbReference type="EMBL" id="UGPZ01000003">
    <property type="protein sequence ID" value="STY94057.1"/>
    <property type="molecule type" value="Genomic_DNA"/>
</dbReference>
<dbReference type="GO" id="GO:0005886">
    <property type="term" value="C:plasma membrane"/>
    <property type="evidence" value="ECO:0007669"/>
    <property type="project" value="UniProtKB-SubCell"/>
</dbReference>
<feature type="transmembrane region" description="Helical" evidence="9">
    <location>
        <begin position="461"/>
        <end position="484"/>
    </location>
</feature>
<evidence type="ECO:0000256" key="3">
    <source>
        <dbReference type="ARBA" id="ARBA00022448"/>
    </source>
</evidence>
<feature type="transmembrane region" description="Helical" evidence="9">
    <location>
        <begin position="345"/>
        <end position="367"/>
    </location>
</feature>
<dbReference type="PROSITE" id="PS00873">
    <property type="entry name" value="NA_ALANINE_SYMP"/>
    <property type="match status" value="1"/>
</dbReference>
<evidence type="ECO:0000256" key="7">
    <source>
        <dbReference type="ARBA" id="ARBA00022989"/>
    </source>
</evidence>
<evidence type="ECO:0000256" key="5">
    <source>
        <dbReference type="ARBA" id="ARBA00022692"/>
    </source>
</evidence>
<keyword evidence="9" id="KW-0997">Cell inner membrane</keyword>
<dbReference type="Proteomes" id="UP000254133">
    <property type="component" value="Unassembled WGS sequence"/>
</dbReference>
<keyword evidence="8 9" id="KW-0472">Membrane</keyword>
<evidence type="ECO:0000256" key="9">
    <source>
        <dbReference type="RuleBase" id="RU363064"/>
    </source>
</evidence>
<feature type="transmembrane region" description="Helical" evidence="9">
    <location>
        <begin position="112"/>
        <end position="131"/>
    </location>
</feature>
<comment type="subcellular location">
    <subcellularLocation>
        <location evidence="9">Cell inner membrane</location>
        <topology evidence="9">Multi-pass membrane protein</topology>
    </subcellularLocation>
    <subcellularLocation>
        <location evidence="1">Cell membrane</location>
        <topology evidence="1">Multi-pass membrane protein</topology>
    </subcellularLocation>
</comment>
<evidence type="ECO:0000313" key="11">
    <source>
        <dbReference type="Proteomes" id="UP000254133"/>
    </source>
</evidence>
<dbReference type="InterPro" id="IPR001463">
    <property type="entry name" value="Na/Ala_symport"/>
</dbReference>
<dbReference type="GO" id="GO:0005283">
    <property type="term" value="F:amino acid:sodium symporter activity"/>
    <property type="evidence" value="ECO:0007669"/>
    <property type="project" value="InterPro"/>
</dbReference>
<dbReference type="Pfam" id="PF01235">
    <property type="entry name" value="Na_Ala_symp"/>
    <property type="match status" value="1"/>
</dbReference>
<evidence type="ECO:0000256" key="4">
    <source>
        <dbReference type="ARBA" id="ARBA00022475"/>
    </source>
</evidence>